<keyword evidence="2" id="KW-0808">Transferase</keyword>
<organism evidence="5 6">
    <name type="scientific">Acidisoma silvae</name>
    <dbReference type="NCBI Taxonomy" id="2802396"/>
    <lineage>
        <taxon>Bacteria</taxon>
        <taxon>Pseudomonadati</taxon>
        <taxon>Pseudomonadota</taxon>
        <taxon>Alphaproteobacteria</taxon>
        <taxon>Acetobacterales</taxon>
        <taxon>Acidocellaceae</taxon>
        <taxon>Acidisoma</taxon>
    </lineage>
</organism>
<dbReference type="CDD" id="cd03349">
    <property type="entry name" value="LbH_XAT"/>
    <property type="match status" value="1"/>
</dbReference>
<gene>
    <name evidence="5" type="ORF">ASILVAE211_00410</name>
</gene>
<dbReference type="InterPro" id="IPR018357">
    <property type="entry name" value="Hexapep_transf_CS"/>
</dbReference>
<keyword evidence="4" id="KW-0012">Acyltransferase</keyword>
<evidence type="ECO:0000256" key="2">
    <source>
        <dbReference type="ARBA" id="ARBA00022679"/>
    </source>
</evidence>
<dbReference type="EMBL" id="JAESVB010000001">
    <property type="protein sequence ID" value="MCB8873624.1"/>
    <property type="molecule type" value="Genomic_DNA"/>
</dbReference>
<dbReference type="AlphaFoldDB" id="A0A963YN86"/>
<dbReference type="Gene3D" id="2.160.10.10">
    <property type="entry name" value="Hexapeptide repeat proteins"/>
    <property type="match status" value="1"/>
</dbReference>
<dbReference type="PROSITE" id="PS00101">
    <property type="entry name" value="HEXAPEP_TRANSFERASES"/>
    <property type="match status" value="1"/>
</dbReference>
<dbReference type="InterPro" id="IPR050179">
    <property type="entry name" value="Trans_hexapeptide_repeat"/>
</dbReference>
<proteinExistence type="inferred from homology"/>
<evidence type="ECO:0000313" key="5">
    <source>
        <dbReference type="EMBL" id="MCB8873624.1"/>
    </source>
</evidence>
<accession>A0A963YN86</accession>
<dbReference type="SUPFAM" id="SSF51161">
    <property type="entry name" value="Trimeric LpxA-like enzymes"/>
    <property type="match status" value="1"/>
</dbReference>
<dbReference type="PANTHER" id="PTHR43300:SF11">
    <property type="entry name" value="ACETYLTRANSFERASE RV3034C-RELATED"/>
    <property type="match status" value="1"/>
</dbReference>
<reference evidence="5" key="2">
    <citation type="submission" date="2021-01" db="EMBL/GenBank/DDBJ databases">
        <authorList>
            <person name="Mieszkin S."/>
            <person name="Pouder E."/>
            <person name="Alain K."/>
        </authorList>
    </citation>
    <scope>NUCLEOTIDE SEQUENCE</scope>
    <source>
        <strain evidence="5">HW T2.11</strain>
    </source>
</reference>
<comment type="similarity">
    <text evidence="1">Belongs to the transferase hexapeptide repeat family.</text>
</comment>
<dbReference type="Pfam" id="PF00132">
    <property type="entry name" value="Hexapep"/>
    <property type="match status" value="1"/>
</dbReference>
<evidence type="ECO:0000256" key="3">
    <source>
        <dbReference type="ARBA" id="ARBA00022737"/>
    </source>
</evidence>
<protein>
    <submittedName>
        <fullName evidence="5">CatB-related O-acetyltransferase</fullName>
    </submittedName>
</protein>
<keyword evidence="3" id="KW-0677">Repeat</keyword>
<sequence>MSRFSIGKYCSIAGGVIISLGNHRTDTFTTYPFKSLKSEWKNIPDNINDHSTKGDVCIGNDVWIGSGAFIGSGVSIGDGAVIGAKAVVVKDVPAYGIAVGNPARVARSRFDQNTIERLLNIRWWELPHDSVESIIPALMSKNSSIILDEFERIRSEIDLLHSNVDAK</sequence>
<comment type="caution">
    <text evidence="5">The sequence shown here is derived from an EMBL/GenBank/DDBJ whole genome shotgun (WGS) entry which is preliminary data.</text>
</comment>
<dbReference type="GO" id="GO:0016746">
    <property type="term" value="F:acyltransferase activity"/>
    <property type="evidence" value="ECO:0007669"/>
    <property type="project" value="UniProtKB-KW"/>
</dbReference>
<evidence type="ECO:0000256" key="1">
    <source>
        <dbReference type="ARBA" id="ARBA00007274"/>
    </source>
</evidence>
<dbReference type="PANTHER" id="PTHR43300">
    <property type="entry name" value="ACETYLTRANSFERASE"/>
    <property type="match status" value="1"/>
</dbReference>
<dbReference type="Proteomes" id="UP000708298">
    <property type="component" value="Unassembled WGS sequence"/>
</dbReference>
<evidence type="ECO:0000313" key="6">
    <source>
        <dbReference type="Proteomes" id="UP000708298"/>
    </source>
</evidence>
<reference evidence="5" key="1">
    <citation type="journal article" date="2021" name="Microorganisms">
        <title>Acidisoma silvae sp. nov. and Acidisomacellulosilytica sp. nov., Two Acidophilic Bacteria Isolated from Decaying Wood, Hydrolyzing Cellulose and Producing Poly-3-hydroxybutyrate.</title>
        <authorList>
            <person name="Mieszkin S."/>
            <person name="Pouder E."/>
            <person name="Uroz S."/>
            <person name="Simon-Colin C."/>
            <person name="Alain K."/>
        </authorList>
    </citation>
    <scope>NUCLEOTIDE SEQUENCE</scope>
    <source>
        <strain evidence="5">HW T2.11</strain>
    </source>
</reference>
<name>A0A963YN86_9PROT</name>
<dbReference type="InterPro" id="IPR011004">
    <property type="entry name" value="Trimer_LpxA-like_sf"/>
</dbReference>
<keyword evidence="6" id="KW-1185">Reference proteome</keyword>
<dbReference type="InterPro" id="IPR001451">
    <property type="entry name" value="Hexapep"/>
</dbReference>
<evidence type="ECO:0000256" key="4">
    <source>
        <dbReference type="ARBA" id="ARBA00023315"/>
    </source>
</evidence>